<reference evidence="1 2" key="1">
    <citation type="journal article" date="2020" name="Cell">
        <title>Large-Scale Comparative Analyses of Tick Genomes Elucidate Their Genetic Diversity and Vector Capacities.</title>
        <authorList>
            <consortium name="Tick Genome and Microbiome Consortium (TIGMIC)"/>
            <person name="Jia N."/>
            <person name="Wang J."/>
            <person name="Shi W."/>
            <person name="Du L."/>
            <person name="Sun Y."/>
            <person name="Zhan W."/>
            <person name="Jiang J.F."/>
            <person name="Wang Q."/>
            <person name="Zhang B."/>
            <person name="Ji P."/>
            <person name="Bell-Sakyi L."/>
            <person name="Cui X.M."/>
            <person name="Yuan T.T."/>
            <person name="Jiang B.G."/>
            <person name="Yang W.F."/>
            <person name="Lam T.T."/>
            <person name="Chang Q.C."/>
            <person name="Ding S.J."/>
            <person name="Wang X.J."/>
            <person name="Zhu J.G."/>
            <person name="Ruan X.D."/>
            <person name="Zhao L."/>
            <person name="Wei J.T."/>
            <person name="Ye R.Z."/>
            <person name="Que T.C."/>
            <person name="Du C.H."/>
            <person name="Zhou Y.H."/>
            <person name="Cheng J.X."/>
            <person name="Dai P.F."/>
            <person name="Guo W.B."/>
            <person name="Han X.H."/>
            <person name="Huang E.J."/>
            <person name="Li L.F."/>
            <person name="Wei W."/>
            <person name="Gao Y.C."/>
            <person name="Liu J.Z."/>
            <person name="Shao H.Z."/>
            <person name="Wang X."/>
            <person name="Wang C.C."/>
            <person name="Yang T.C."/>
            <person name="Huo Q.B."/>
            <person name="Li W."/>
            <person name="Chen H.Y."/>
            <person name="Chen S.E."/>
            <person name="Zhou L.G."/>
            <person name="Ni X.B."/>
            <person name="Tian J.H."/>
            <person name="Sheng Y."/>
            <person name="Liu T."/>
            <person name="Pan Y.S."/>
            <person name="Xia L.Y."/>
            <person name="Li J."/>
            <person name="Zhao F."/>
            <person name="Cao W.C."/>
        </authorList>
    </citation>
    <scope>NUCLEOTIDE SEQUENCE [LARGE SCALE GENOMIC DNA]</scope>
    <source>
        <strain evidence="1">HaeL-2018</strain>
    </source>
</reference>
<keyword evidence="2" id="KW-1185">Reference proteome</keyword>
<sequence length="72" mass="8118">MGASNAELDEPFTLWDLEWALEQIKRKSAPGEDQITYTLILNLSDKDKEHLLDIKTPTVKKALSRHLGSSPL</sequence>
<comment type="caution">
    <text evidence="1">The sequence shown here is derived from an EMBL/GenBank/DDBJ whole genome shotgun (WGS) entry which is preliminary data.</text>
</comment>
<evidence type="ECO:0000313" key="1">
    <source>
        <dbReference type="EMBL" id="KAH9361983.1"/>
    </source>
</evidence>
<organism evidence="1 2">
    <name type="scientific">Haemaphysalis longicornis</name>
    <name type="common">Bush tick</name>
    <dbReference type="NCBI Taxonomy" id="44386"/>
    <lineage>
        <taxon>Eukaryota</taxon>
        <taxon>Metazoa</taxon>
        <taxon>Ecdysozoa</taxon>
        <taxon>Arthropoda</taxon>
        <taxon>Chelicerata</taxon>
        <taxon>Arachnida</taxon>
        <taxon>Acari</taxon>
        <taxon>Parasitiformes</taxon>
        <taxon>Ixodida</taxon>
        <taxon>Ixodoidea</taxon>
        <taxon>Ixodidae</taxon>
        <taxon>Haemaphysalinae</taxon>
        <taxon>Haemaphysalis</taxon>
    </lineage>
</organism>
<protein>
    <submittedName>
        <fullName evidence="1">Uncharacterized protein</fullName>
    </submittedName>
</protein>
<dbReference type="EMBL" id="JABSTR010000001">
    <property type="protein sequence ID" value="KAH9361983.1"/>
    <property type="molecule type" value="Genomic_DNA"/>
</dbReference>
<accession>A0A9J6FGS4</accession>
<dbReference type="Proteomes" id="UP000821853">
    <property type="component" value="Chromosome 1"/>
</dbReference>
<proteinExistence type="predicted"/>
<evidence type="ECO:0000313" key="2">
    <source>
        <dbReference type="Proteomes" id="UP000821853"/>
    </source>
</evidence>
<gene>
    <name evidence="1" type="ORF">HPB48_014922</name>
</gene>
<dbReference type="VEuPathDB" id="VectorBase:HLOH_049345"/>
<dbReference type="OrthoDB" id="411871at2759"/>
<name>A0A9J6FGS4_HAELO</name>
<dbReference type="AlphaFoldDB" id="A0A9J6FGS4"/>